<evidence type="ECO:0000313" key="2">
    <source>
        <dbReference type="EMBL" id="OKL45751.1"/>
    </source>
</evidence>
<dbReference type="Proteomes" id="UP000185783">
    <property type="component" value="Unassembled WGS sequence"/>
</dbReference>
<sequence length="399" mass="41316">MSQSRTPLQIALGGCLALATVMGIGRFVYTPILPWMLAELRVDEFGAGLIASGNYMGYLVGALLAARAPLPGGAYALFAVGLALTALTTGLMSFSGSVEYYSLTRFVSGVTSAYVFVLTSTLIIGRLGQLGKEHLTPVIFAGVGLGIFVSSLAIEVAGNFSITSSTLWWISGAASFVLMAYVLLLFPSREAPLVHVMGTTSPSEPRLPRTAGRLIVAYGLFGFGYVITATFLGAIAATTPGLEDFATRGWMLVGLAIMPSVFLWNKIALAIGYGKAISLACLLEAVGVAVSVLVPSLTGISIAAILLGGTFVGITAIGLVEARRLAPRSPRSIIGLMTAAFGLGQVVGPTFSGILFEWTGGFTMASLVAAGALVAAAIMTFKPFETTTYTAPAEQNTGI</sequence>
<keyword evidence="1" id="KW-0812">Transmembrane</keyword>
<feature type="transmembrane region" description="Helical" evidence="1">
    <location>
        <begin position="362"/>
        <end position="381"/>
    </location>
</feature>
<dbReference type="CDD" id="cd06180">
    <property type="entry name" value="MFS_YjiJ"/>
    <property type="match status" value="1"/>
</dbReference>
<accession>A0A1U7JM72</accession>
<dbReference type="PANTHER" id="PTHR23537:SF1">
    <property type="entry name" value="SUGAR TRANSPORTER"/>
    <property type="match status" value="1"/>
</dbReference>
<dbReference type="Gene3D" id="1.20.1250.20">
    <property type="entry name" value="MFS general substrate transporter like domains"/>
    <property type="match status" value="2"/>
</dbReference>
<evidence type="ECO:0000313" key="3">
    <source>
        <dbReference type="Proteomes" id="UP000185783"/>
    </source>
</evidence>
<feature type="transmembrane region" description="Helical" evidence="1">
    <location>
        <begin position="215"/>
        <end position="239"/>
    </location>
</feature>
<dbReference type="RefSeq" id="WP_051269735.1">
    <property type="nucleotide sequence ID" value="NZ_LVVZ01000004.1"/>
</dbReference>
<evidence type="ECO:0000256" key="1">
    <source>
        <dbReference type="SAM" id="Phobius"/>
    </source>
</evidence>
<feature type="transmembrane region" description="Helical" evidence="1">
    <location>
        <begin position="332"/>
        <end position="356"/>
    </location>
</feature>
<keyword evidence="1" id="KW-0472">Membrane</keyword>
<keyword evidence="3" id="KW-1185">Reference proteome</keyword>
<reference evidence="2 3" key="1">
    <citation type="submission" date="2016-03" db="EMBL/GenBank/DDBJ databases">
        <title>Genome sequence of Nesiotobacter sp. nov., a moderately halophilic alphaproteobacterium isolated from the Yellow Sea, China.</title>
        <authorList>
            <person name="Zhang G."/>
            <person name="Zhang R."/>
        </authorList>
    </citation>
    <scope>NUCLEOTIDE SEQUENCE [LARGE SCALE GENOMIC DNA]</scope>
    <source>
        <strain evidence="2 3">WB1-6</strain>
    </source>
</reference>
<dbReference type="InterPro" id="IPR036259">
    <property type="entry name" value="MFS_trans_sf"/>
</dbReference>
<feature type="transmembrane region" description="Helical" evidence="1">
    <location>
        <begin position="135"/>
        <end position="154"/>
    </location>
</feature>
<comment type="caution">
    <text evidence="2">The sequence shown here is derived from an EMBL/GenBank/DDBJ whole genome shotgun (WGS) entry which is preliminary data.</text>
</comment>
<dbReference type="SUPFAM" id="SSF103473">
    <property type="entry name" value="MFS general substrate transporter"/>
    <property type="match status" value="1"/>
</dbReference>
<feature type="transmembrane region" description="Helical" evidence="1">
    <location>
        <begin position="106"/>
        <end position="128"/>
    </location>
</feature>
<organism evidence="2 3">
    <name type="scientific">Pseudovibrio exalbescens</name>
    <dbReference type="NCBI Taxonomy" id="197461"/>
    <lineage>
        <taxon>Bacteria</taxon>
        <taxon>Pseudomonadati</taxon>
        <taxon>Pseudomonadota</taxon>
        <taxon>Alphaproteobacteria</taxon>
        <taxon>Hyphomicrobiales</taxon>
        <taxon>Stappiaceae</taxon>
        <taxon>Pseudovibrio</taxon>
    </lineage>
</organism>
<dbReference type="EMBL" id="LVVZ01000004">
    <property type="protein sequence ID" value="OKL45751.1"/>
    <property type="molecule type" value="Genomic_DNA"/>
</dbReference>
<dbReference type="GO" id="GO:0005886">
    <property type="term" value="C:plasma membrane"/>
    <property type="evidence" value="ECO:0007669"/>
    <property type="project" value="TreeGrafter"/>
</dbReference>
<feature type="transmembrane region" description="Helical" evidence="1">
    <location>
        <begin position="47"/>
        <end position="66"/>
    </location>
</feature>
<protein>
    <submittedName>
        <fullName evidence="2">Tetracycline resistance protein</fullName>
    </submittedName>
</protein>
<gene>
    <name evidence="2" type="ORF">A3843_02130</name>
</gene>
<dbReference type="AlphaFoldDB" id="A0A1U7JM72"/>
<feature type="transmembrane region" description="Helical" evidence="1">
    <location>
        <begin position="300"/>
        <end position="320"/>
    </location>
</feature>
<feature type="transmembrane region" description="Helical" evidence="1">
    <location>
        <begin position="276"/>
        <end position="294"/>
    </location>
</feature>
<dbReference type="InterPro" id="IPR010645">
    <property type="entry name" value="MFS_4"/>
</dbReference>
<feature type="transmembrane region" description="Helical" evidence="1">
    <location>
        <begin position="245"/>
        <end position="264"/>
    </location>
</feature>
<proteinExistence type="predicted"/>
<feature type="transmembrane region" description="Helical" evidence="1">
    <location>
        <begin position="73"/>
        <end position="94"/>
    </location>
</feature>
<keyword evidence="1" id="KW-1133">Transmembrane helix</keyword>
<name>A0A1U7JM72_9HYPH</name>
<dbReference type="PANTHER" id="PTHR23537">
    <property type="match status" value="1"/>
</dbReference>
<dbReference type="STRING" id="197461.A3843_02130"/>
<feature type="transmembrane region" description="Helical" evidence="1">
    <location>
        <begin position="166"/>
        <end position="186"/>
    </location>
</feature>
<dbReference type="Pfam" id="PF06779">
    <property type="entry name" value="MFS_4"/>
    <property type="match status" value="1"/>
</dbReference>